<keyword evidence="1" id="KW-0812">Transmembrane</keyword>
<protein>
    <submittedName>
        <fullName evidence="2">Putative nickel/cobalt transporter</fullName>
    </submittedName>
</protein>
<keyword evidence="3" id="KW-1185">Reference proteome</keyword>
<dbReference type="KEGG" id="nvn:NVIE_027900"/>
<feature type="transmembrane region" description="Helical" evidence="1">
    <location>
        <begin position="178"/>
        <end position="201"/>
    </location>
</feature>
<evidence type="ECO:0000256" key="1">
    <source>
        <dbReference type="SAM" id="Phobius"/>
    </source>
</evidence>
<reference evidence="2 3" key="1">
    <citation type="journal article" date="2014" name="Int. J. Syst. Evol. Microbiol.">
        <title>Nitrososphaera viennensis gen. nov., sp. nov., an aerobic and mesophilic, ammonia-oxidizing archaeon from soil and a member of the archaeal phylum Thaumarchaeota.</title>
        <authorList>
            <person name="Stieglmeier M."/>
            <person name="Klingl A."/>
            <person name="Alves R.J."/>
            <person name="Rittmann S.K."/>
            <person name="Melcher M."/>
            <person name="Leisch N."/>
            <person name="Schleper C."/>
        </authorList>
    </citation>
    <scope>NUCLEOTIDE SEQUENCE [LARGE SCALE GENOMIC DNA]</scope>
    <source>
        <strain evidence="2">EN76</strain>
    </source>
</reference>
<gene>
    <name evidence="2" type="ORF">NVIE_027900</name>
</gene>
<dbReference type="HOGENOM" id="CLU_059308_0_0_2"/>
<sequence length="234" mass="24978">MGVIAFGLLHGINPSHGWTVAVLYSIRSRRPLLSSLASSGIIAGAHFLSSIAVVIAFLLVTMFVQIPHDYVNYAAAIALGVLAYMFWKEKSEDLAETQHGHLHGSSSSSSLSSKQVEHEHAHWHKGTGYHSHIHIHQKRVSPSLAAIAGLALVLGFAHEEEFVILSLAVGGVNPVLLMIAYASSVAAALIGVTVLAVKVYTRVQNKVLQYTKYLPKASALILSVMAAGFALGLL</sequence>
<dbReference type="EMBL" id="CP007536">
    <property type="protein sequence ID" value="AIC17067.1"/>
    <property type="molecule type" value="Genomic_DNA"/>
</dbReference>
<dbReference type="Proteomes" id="UP000027093">
    <property type="component" value="Chromosome"/>
</dbReference>
<organism evidence="2 3">
    <name type="scientific">Nitrososphaera viennensis EN76</name>
    <dbReference type="NCBI Taxonomy" id="926571"/>
    <lineage>
        <taxon>Archaea</taxon>
        <taxon>Nitrososphaerota</taxon>
        <taxon>Nitrososphaeria</taxon>
        <taxon>Nitrososphaerales</taxon>
        <taxon>Nitrososphaeraceae</taxon>
        <taxon>Nitrososphaera</taxon>
    </lineage>
</organism>
<proteinExistence type="predicted"/>
<feature type="transmembrane region" description="Helical" evidence="1">
    <location>
        <begin position="70"/>
        <end position="87"/>
    </location>
</feature>
<evidence type="ECO:0000313" key="2">
    <source>
        <dbReference type="EMBL" id="AIC17067.1"/>
    </source>
</evidence>
<keyword evidence="1" id="KW-1133">Transmembrane helix</keyword>
<feature type="transmembrane region" description="Helical" evidence="1">
    <location>
        <begin position="213"/>
        <end position="233"/>
    </location>
</feature>
<evidence type="ECO:0000313" key="3">
    <source>
        <dbReference type="Proteomes" id="UP000027093"/>
    </source>
</evidence>
<feature type="transmembrane region" description="Helical" evidence="1">
    <location>
        <begin position="36"/>
        <end position="64"/>
    </location>
</feature>
<accession>A0A060HVI5</accession>
<name>A0A060HVI5_9ARCH</name>
<dbReference type="AlphaFoldDB" id="A0A060HVI5"/>
<dbReference type="OrthoDB" id="71082at2157"/>
<keyword evidence="1" id="KW-0472">Membrane</keyword>